<evidence type="ECO:0000256" key="4">
    <source>
        <dbReference type="ARBA" id="ARBA00023136"/>
    </source>
</evidence>
<dbReference type="AlphaFoldDB" id="A0A370GPG2"/>
<proteinExistence type="inferred from homology"/>
<sequence>MFALKTMIPILALAGGVFTSTFLGAWNPLILTLLCAIAIDYLTGLVASAIEGRLSSSAGFKGILKKIIIFSIVAAAHFLDLILKTNDLLRDATILFYLCNEIISILENAGRAGLPLPDFIKDKIEMLKKKNKKE</sequence>
<gene>
    <name evidence="7" type="ORF">DFR59_103438</name>
</gene>
<dbReference type="GO" id="GO:0016020">
    <property type="term" value="C:membrane"/>
    <property type="evidence" value="ECO:0007669"/>
    <property type="project" value="UniProtKB-SubCell"/>
</dbReference>
<evidence type="ECO:0000313" key="7">
    <source>
        <dbReference type="EMBL" id="RDI44364.1"/>
    </source>
</evidence>
<evidence type="ECO:0000256" key="3">
    <source>
        <dbReference type="ARBA" id="ARBA00022989"/>
    </source>
</evidence>
<evidence type="ECO:0000256" key="6">
    <source>
        <dbReference type="SAM" id="Phobius"/>
    </source>
</evidence>
<keyword evidence="2 6" id="KW-0812">Transmembrane</keyword>
<dbReference type="Proteomes" id="UP000255326">
    <property type="component" value="Unassembled WGS sequence"/>
</dbReference>
<evidence type="ECO:0000256" key="1">
    <source>
        <dbReference type="ARBA" id="ARBA00004141"/>
    </source>
</evidence>
<evidence type="ECO:0000256" key="2">
    <source>
        <dbReference type="ARBA" id="ARBA00022692"/>
    </source>
</evidence>
<dbReference type="EMBL" id="QQAY01000003">
    <property type="protein sequence ID" value="RDI44364.1"/>
    <property type="molecule type" value="Genomic_DNA"/>
</dbReference>
<comment type="similarity">
    <text evidence="5">Belongs to the bacteriophage holin family. Cp-1 holin subfamily.</text>
</comment>
<name>A0A370GPG2_9BACI</name>
<keyword evidence="8" id="KW-1185">Reference proteome</keyword>
<keyword evidence="3 6" id="KW-1133">Transmembrane helix</keyword>
<evidence type="ECO:0000313" key="8">
    <source>
        <dbReference type="Proteomes" id="UP000255326"/>
    </source>
</evidence>
<comment type="subcellular location">
    <subcellularLocation>
        <location evidence="1">Membrane</location>
        <topology evidence="1">Multi-pass membrane protein</topology>
    </subcellularLocation>
</comment>
<dbReference type="RefSeq" id="WP_245948415.1">
    <property type="nucleotide sequence ID" value="NZ_QQAY01000003.1"/>
</dbReference>
<keyword evidence="4 6" id="KW-0472">Membrane</keyword>
<evidence type="ECO:0000256" key="5">
    <source>
        <dbReference type="ARBA" id="ARBA00023600"/>
    </source>
</evidence>
<dbReference type="InterPro" id="IPR006480">
    <property type="entry name" value="Phage_holin_4_1"/>
</dbReference>
<protein>
    <submittedName>
        <fullName evidence="7">Cph1 family holin</fullName>
    </submittedName>
</protein>
<organism evidence="7 8">
    <name type="scientific">Falsibacillus pallidus</name>
    <dbReference type="NCBI Taxonomy" id="493781"/>
    <lineage>
        <taxon>Bacteria</taxon>
        <taxon>Bacillati</taxon>
        <taxon>Bacillota</taxon>
        <taxon>Bacilli</taxon>
        <taxon>Bacillales</taxon>
        <taxon>Bacillaceae</taxon>
        <taxon>Falsibacillus</taxon>
    </lineage>
</organism>
<accession>A0A370GPG2</accession>
<feature type="transmembrane region" description="Helical" evidence="6">
    <location>
        <begin position="29"/>
        <end position="50"/>
    </location>
</feature>
<dbReference type="NCBIfam" id="TIGR01593">
    <property type="entry name" value="holin_tox_secr"/>
    <property type="match status" value="1"/>
</dbReference>
<dbReference type="Pfam" id="PF05105">
    <property type="entry name" value="Phage_holin_4_1"/>
    <property type="match status" value="1"/>
</dbReference>
<reference evidence="7 8" key="1">
    <citation type="submission" date="2018-07" db="EMBL/GenBank/DDBJ databases">
        <title>Genomic Encyclopedia of Type Strains, Phase IV (KMG-IV): sequencing the most valuable type-strain genomes for metagenomic binning, comparative biology and taxonomic classification.</title>
        <authorList>
            <person name="Goeker M."/>
        </authorList>
    </citation>
    <scope>NUCLEOTIDE SEQUENCE [LARGE SCALE GENOMIC DNA]</scope>
    <source>
        <strain evidence="7 8">DSM 25281</strain>
    </source>
</reference>
<comment type="caution">
    <text evidence="7">The sequence shown here is derived from an EMBL/GenBank/DDBJ whole genome shotgun (WGS) entry which is preliminary data.</text>
</comment>